<reference evidence="5" key="1">
    <citation type="submission" date="2022-08" db="EMBL/GenBank/DDBJ databases">
        <title>Genome sequencing of akame (Lates japonicus).</title>
        <authorList>
            <person name="Hashiguchi Y."/>
            <person name="Takahashi H."/>
        </authorList>
    </citation>
    <scope>NUCLEOTIDE SEQUENCE</scope>
    <source>
        <strain evidence="5">Kochi</strain>
    </source>
</reference>
<keyword evidence="6" id="KW-1185">Reference proteome</keyword>
<keyword evidence="2" id="KW-0547">Nucleotide-binding</keyword>
<accession>A0AAD3RD63</accession>
<dbReference type="EMBL" id="BRZM01000070">
    <property type="protein sequence ID" value="GLD64728.1"/>
    <property type="molecule type" value="Genomic_DNA"/>
</dbReference>
<dbReference type="InterPro" id="IPR006703">
    <property type="entry name" value="G_AIG1"/>
</dbReference>
<comment type="similarity">
    <text evidence="1">Belongs to the TRAFAC class TrmE-Era-EngA-EngB-Septin-like GTPase superfamily. AIG1/Toc34/Toc159-like paraseptin GTPase family. IAN subfamily.</text>
</comment>
<dbReference type="GO" id="GO:0005525">
    <property type="term" value="F:GTP binding"/>
    <property type="evidence" value="ECO:0007669"/>
    <property type="project" value="UniProtKB-KW"/>
</dbReference>
<dbReference type="Pfam" id="PF04548">
    <property type="entry name" value="AIG1"/>
    <property type="match status" value="1"/>
</dbReference>
<comment type="caution">
    <text evidence="5">The sequence shown here is derived from an EMBL/GenBank/DDBJ whole genome shotgun (WGS) entry which is preliminary data.</text>
</comment>
<feature type="domain" description="AIG1-type G" evidence="4">
    <location>
        <begin position="3"/>
        <end position="79"/>
    </location>
</feature>
<dbReference type="PANTHER" id="PTHR10903">
    <property type="entry name" value="GTPASE, IMAP FAMILY MEMBER-RELATED"/>
    <property type="match status" value="1"/>
</dbReference>
<dbReference type="PANTHER" id="PTHR10903:SF62">
    <property type="entry name" value="GTPASE IMAP FAMILY MEMBER 4-LIKE-RELATED"/>
    <property type="match status" value="1"/>
</dbReference>
<sequence length="118" mass="13745">MKIEEFVSHSQDLKKLVEKCGNRCHVIDNKYWKNQQHGYRSNKFQVAELLNTVDKIIEENKGGYYTNEMLQAVERKIQEEEEQIRQSSTDMSPEEITHKAKTSVFQQLIEAGVTTGHC</sequence>
<gene>
    <name evidence="5" type="ORF">AKAME5_001625500</name>
</gene>
<dbReference type="Gene3D" id="3.40.50.300">
    <property type="entry name" value="P-loop containing nucleotide triphosphate hydrolases"/>
    <property type="match status" value="1"/>
</dbReference>
<evidence type="ECO:0000313" key="6">
    <source>
        <dbReference type="Proteomes" id="UP001279410"/>
    </source>
</evidence>
<evidence type="ECO:0000256" key="1">
    <source>
        <dbReference type="ARBA" id="ARBA00008535"/>
    </source>
</evidence>
<dbReference type="AlphaFoldDB" id="A0AAD3RD63"/>
<proteinExistence type="inferred from homology"/>
<protein>
    <submittedName>
        <fullName evidence="5">GTPase IMAP family member 7-like protein</fullName>
    </submittedName>
</protein>
<evidence type="ECO:0000256" key="2">
    <source>
        <dbReference type="ARBA" id="ARBA00022741"/>
    </source>
</evidence>
<evidence type="ECO:0000259" key="4">
    <source>
        <dbReference type="Pfam" id="PF04548"/>
    </source>
</evidence>
<evidence type="ECO:0000313" key="5">
    <source>
        <dbReference type="EMBL" id="GLD64728.1"/>
    </source>
</evidence>
<dbReference type="InterPro" id="IPR045058">
    <property type="entry name" value="GIMA/IAN/Toc"/>
</dbReference>
<keyword evidence="3" id="KW-0342">GTP-binding</keyword>
<name>A0AAD3RD63_LATJO</name>
<evidence type="ECO:0000256" key="3">
    <source>
        <dbReference type="ARBA" id="ARBA00023134"/>
    </source>
</evidence>
<dbReference type="Proteomes" id="UP001279410">
    <property type="component" value="Unassembled WGS sequence"/>
</dbReference>
<dbReference type="InterPro" id="IPR027417">
    <property type="entry name" value="P-loop_NTPase"/>
</dbReference>
<organism evidence="5 6">
    <name type="scientific">Lates japonicus</name>
    <name type="common">Japanese lates</name>
    <dbReference type="NCBI Taxonomy" id="270547"/>
    <lineage>
        <taxon>Eukaryota</taxon>
        <taxon>Metazoa</taxon>
        <taxon>Chordata</taxon>
        <taxon>Craniata</taxon>
        <taxon>Vertebrata</taxon>
        <taxon>Euteleostomi</taxon>
        <taxon>Actinopterygii</taxon>
        <taxon>Neopterygii</taxon>
        <taxon>Teleostei</taxon>
        <taxon>Neoteleostei</taxon>
        <taxon>Acanthomorphata</taxon>
        <taxon>Carangaria</taxon>
        <taxon>Carangaria incertae sedis</taxon>
        <taxon>Centropomidae</taxon>
        <taxon>Lates</taxon>
    </lineage>
</organism>